<dbReference type="Pfam" id="PF02777">
    <property type="entry name" value="Sod_Fe_C"/>
    <property type="match status" value="2"/>
</dbReference>
<dbReference type="GO" id="GO:0004784">
    <property type="term" value="F:superoxide dismutase activity"/>
    <property type="evidence" value="ECO:0007669"/>
    <property type="project" value="InterPro"/>
</dbReference>
<evidence type="ECO:0000259" key="3">
    <source>
        <dbReference type="Pfam" id="PF02777"/>
    </source>
</evidence>
<dbReference type="OrthoDB" id="275227at2759"/>
<dbReference type="InterPro" id="IPR036314">
    <property type="entry name" value="SOD_C_sf"/>
</dbReference>
<evidence type="ECO:0000256" key="1">
    <source>
        <dbReference type="ARBA" id="ARBA00037226"/>
    </source>
</evidence>
<dbReference type="Gene3D" id="3.55.40.20">
    <property type="entry name" value="Iron/manganese superoxide dismutase, C-terminal domain"/>
    <property type="match status" value="1"/>
</dbReference>
<feature type="compositionally biased region" description="Polar residues" evidence="2">
    <location>
        <begin position="213"/>
        <end position="232"/>
    </location>
</feature>
<dbReference type="GO" id="GO:0046872">
    <property type="term" value="F:metal ion binding"/>
    <property type="evidence" value="ECO:0007669"/>
    <property type="project" value="InterPro"/>
</dbReference>
<reference evidence="4" key="1">
    <citation type="journal article" date="2020" name="Stud. Mycol.">
        <title>101 Dothideomycetes genomes: a test case for predicting lifestyles and emergence of pathogens.</title>
        <authorList>
            <person name="Haridas S."/>
            <person name="Albert R."/>
            <person name="Binder M."/>
            <person name="Bloem J."/>
            <person name="Labutti K."/>
            <person name="Salamov A."/>
            <person name="Andreopoulos B."/>
            <person name="Baker S."/>
            <person name="Barry K."/>
            <person name="Bills G."/>
            <person name="Bluhm B."/>
            <person name="Cannon C."/>
            <person name="Castanera R."/>
            <person name="Culley D."/>
            <person name="Daum C."/>
            <person name="Ezra D."/>
            <person name="Gonzalez J."/>
            <person name="Henrissat B."/>
            <person name="Kuo A."/>
            <person name="Liang C."/>
            <person name="Lipzen A."/>
            <person name="Lutzoni F."/>
            <person name="Magnuson J."/>
            <person name="Mondo S."/>
            <person name="Nolan M."/>
            <person name="Ohm R."/>
            <person name="Pangilinan J."/>
            <person name="Park H.-J."/>
            <person name="Ramirez L."/>
            <person name="Alfaro M."/>
            <person name="Sun H."/>
            <person name="Tritt A."/>
            <person name="Yoshinaga Y."/>
            <person name="Zwiers L.-H."/>
            <person name="Turgeon B."/>
            <person name="Goodwin S."/>
            <person name="Spatafora J."/>
            <person name="Crous P."/>
            <person name="Grigoriev I."/>
        </authorList>
    </citation>
    <scope>NUCLEOTIDE SEQUENCE</scope>
    <source>
        <strain evidence="4">ATCC 74209</strain>
    </source>
</reference>
<gene>
    <name evidence="4" type="ORF">GQ43DRAFT_443621</name>
</gene>
<evidence type="ECO:0000313" key="5">
    <source>
        <dbReference type="Proteomes" id="UP000799536"/>
    </source>
</evidence>
<dbReference type="InterPro" id="IPR036324">
    <property type="entry name" value="Mn/Fe_SOD_N_sf"/>
</dbReference>
<dbReference type="GO" id="GO:0005737">
    <property type="term" value="C:cytoplasm"/>
    <property type="evidence" value="ECO:0007669"/>
    <property type="project" value="TreeGrafter"/>
</dbReference>
<dbReference type="PANTHER" id="PTHR43595">
    <property type="entry name" value="37S RIBOSOMAL PROTEIN S26, MITOCHONDRIAL"/>
    <property type="match status" value="1"/>
</dbReference>
<dbReference type="AlphaFoldDB" id="A0A9P4JEW8"/>
<feature type="domain" description="Manganese/iron superoxide dismutase C-terminal" evidence="3">
    <location>
        <begin position="145"/>
        <end position="202"/>
    </location>
</feature>
<name>A0A9P4JEW8_9PLEO</name>
<evidence type="ECO:0000256" key="2">
    <source>
        <dbReference type="SAM" id="MobiDB-lite"/>
    </source>
</evidence>
<organism evidence="4 5">
    <name type="scientific">Delitschia confertaspora ATCC 74209</name>
    <dbReference type="NCBI Taxonomy" id="1513339"/>
    <lineage>
        <taxon>Eukaryota</taxon>
        <taxon>Fungi</taxon>
        <taxon>Dikarya</taxon>
        <taxon>Ascomycota</taxon>
        <taxon>Pezizomycotina</taxon>
        <taxon>Dothideomycetes</taxon>
        <taxon>Pleosporomycetidae</taxon>
        <taxon>Pleosporales</taxon>
        <taxon>Delitschiaceae</taxon>
        <taxon>Delitschia</taxon>
    </lineage>
</organism>
<dbReference type="EMBL" id="ML994167">
    <property type="protein sequence ID" value="KAF2198152.1"/>
    <property type="molecule type" value="Genomic_DNA"/>
</dbReference>
<protein>
    <submittedName>
        <fullName evidence="4">Manganese and iron superoxide dismutase</fullName>
    </submittedName>
</protein>
<proteinExistence type="predicted"/>
<accession>A0A9P4JEW8</accession>
<dbReference type="SUPFAM" id="SSF54719">
    <property type="entry name" value="Fe,Mn superoxide dismutase (SOD), C-terminal domain"/>
    <property type="match status" value="1"/>
</dbReference>
<dbReference type="PANTHER" id="PTHR43595:SF2">
    <property type="entry name" value="SMALL RIBOSOMAL SUBUNIT PROTEIN MS42"/>
    <property type="match status" value="1"/>
</dbReference>
<dbReference type="InterPro" id="IPR019832">
    <property type="entry name" value="Mn/Fe_SOD_C"/>
</dbReference>
<dbReference type="Proteomes" id="UP000799536">
    <property type="component" value="Unassembled WGS sequence"/>
</dbReference>
<feature type="region of interest" description="Disordered" evidence="2">
    <location>
        <begin position="213"/>
        <end position="238"/>
    </location>
</feature>
<evidence type="ECO:0000313" key="4">
    <source>
        <dbReference type="EMBL" id="KAF2198152.1"/>
    </source>
</evidence>
<feature type="domain" description="Manganese/iron superoxide dismutase C-terminal" evidence="3">
    <location>
        <begin position="245"/>
        <end position="289"/>
    </location>
</feature>
<keyword evidence="5" id="KW-1185">Reference proteome</keyword>
<comment type="caution">
    <text evidence="4">The sequence shown here is derived from an EMBL/GenBank/DDBJ whole genome shotgun (WGS) entry which is preliminary data.</text>
</comment>
<sequence>MIIRTLCRRGFFQEAVATTPAKRIAPQFSRQIHGTPRLNEQVGIHRVPKLNEHESLVQNGVPGLLSAQGYKTAWSDYMEYLTYEMNVAVSGKEYQHQTPEKLLIECARDPQRAYLFNLASMAWNNHFFFKGISGVNAKPKPSQPSSDLLQLINHDFSSMDTLREDFLATAEAMFGPGFVWLVQVNNHIRILPTYNAGSPLAGAHYRRQSVDMNTQNTSPVNSAGSFGDSSEVQKGKPKAPFGGVDVTPLLCVNTWEHVWTTDYVPQYGFLHGKRAYLEKWWDKINWDVAGHLAKVSKSANGAQKNRFV</sequence>
<comment type="function">
    <text evidence="1">Component of the mitochondrial ribosome (mitoribosome), a dedicated translation machinery responsible for the synthesis of mitochondrial genome-encoded proteins, including at least some of the essential transmembrane subunits of the mitochondrial respiratory chain. The mitoribosomes are attached to the mitochondrial inner membrane and translation products are cotranslationally integrated into the membrane.</text>
</comment>
<dbReference type="SUPFAM" id="SSF46609">
    <property type="entry name" value="Fe,Mn superoxide dismutase (SOD), N-terminal domain"/>
    <property type="match status" value="1"/>
</dbReference>